<dbReference type="AlphaFoldDB" id="A0AAW4NT81"/>
<evidence type="ECO:0000313" key="8">
    <source>
        <dbReference type="Proteomes" id="UP001196873"/>
    </source>
</evidence>
<dbReference type="PANTHER" id="PTHR42852">
    <property type="entry name" value="THIOL:DISULFIDE INTERCHANGE PROTEIN DSBE"/>
    <property type="match status" value="1"/>
</dbReference>
<feature type="domain" description="Thioredoxin-like fold" evidence="5">
    <location>
        <begin position="281"/>
        <end position="372"/>
    </location>
</feature>
<feature type="signal peptide" evidence="4">
    <location>
        <begin position="1"/>
        <end position="23"/>
    </location>
</feature>
<dbReference type="EMBL" id="JAHXRF010000014">
    <property type="protein sequence ID" value="MBW4866281.1"/>
    <property type="molecule type" value="Genomic_DNA"/>
</dbReference>
<keyword evidence="1" id="KW-0201">Cytochrome c-type biogenesis</keyword>
<proteinExistence type="predicted"/>
<dbReference type="RefSeq" id="WP_219427922.1">
    <property type="nucleotide sequence ID" value="NZ_JAHXRD010000013.1"/>
</dbReference>
<name>A0AAW4NT81_9BACT</name>
<dbReference type="InterPro" id="IPR025380">
    <property type="entry name" value="DUF4369"/>
</dbReference>
<dbReference type="CDD" id="cd02966">
    <property type="entry name" value="TlpA_like_family"/>
    <property type="match status" value="1"/>
</dbReference>
<reference evidence="7" key="1">
    <citation type="submission" date="2021-07" db="EMBL/GenBank/DDBJ databases">
        <title>Genomic diversity and antimicrobial resistance of Prevotella spp. isolated from chronic lung disease airways.</title>
        <authorList>
            <person name="Webb K.A."/>
            <person name="Olagoke O.S."/>
            <person name="Baird T."/>
            <person name="Neill J."/>
            <person name="Pham A."/>
            <person name="Wells T.J."/>
            <person name="Ramsay K.A."/>
            <person name="Bell S.C."/>
            <person name="Sarovich D.S."/>
            <person name="Price E.P."/>
        </authorList>
    </citation>
    <scope>NUCLEOTIDE SEQUENCE</scope>
    <source>
        <strain evidence="7">SCHI0047.S.3</strain>
    </source>
</reference>
<dbReference type="PANTHER" id="PTHR42852:SF6">
    <property type="entry name" value="THIOL:DISULFIDE INTERCHANGE PROTEIN DSBE"/>
    <property type="match status" value="1"/>
</dbReference>
<sequence length="390" mass="43855">MKIKSLFSVAVLTLVALSFTSCNNKKFHVNGEISNAKDSTLYFENMSLNGPVVVDSVKLGEDGAFSFSEKAPEAPDFYRLRIAGQIINVSIDSTETVTIKAAYPRMSSRYEVTGSENCSQIKTLALMQQGLQHQINDIISSPTLGVDSVESNINLLLESYKNRVKYDFIYKAPMKAFAYFALFQTVVIGNQETLIFNPRNNKEDNKVYAAVATSWDTYYPKAERGLNLHNIAIQGMKDVRIIQAEQQKAQIDASKVKESGIIDIALPDNKGHVRRLSDLAGKVVMLDFHVFANENSLKRIMMLRELYNKYHAQGFEIYQVSIDPDEHFWKTQTAALPWISVHDDAGVNSPTLSQYNVQQIPTYFLIGKDNSVRMRDVQVKDIDAAIKSLL</sequence>
<organism evidence="7 8">
    <name type="scientific">Segatella salivae</name>
    <dbReference type="NCBI Taxonomy" id="228604"/>
    <lineage>
        <taxon>Bacteria</taxon>
        <taxon>Pseudomonadati</taxon>
        <taxon>Bacteroidota</taxon>
        <taxon>Bacteroidia</taxon>
        <taxon>Bacteroidales</taxon>
        <taxon>Prevotellaceae</taxon>
        <taxon>Segatella</taxon>
    </lineage>
</organism>
<protein>
    <submittedName>
        <fullName evidence="7">AhpC/TSA family protein</fullName>
    </submittedName>
</protein>
<evidence type="ECO:0000256" key="4">
    <source>
        <dbReference type="SAM" id="SignalP"/>
    </source>
</evidence>
<keyword evidence="2" id="KW-1015">Disulfide bond</keyword>
<comment type="caution">
    <text evidence="7">The sequence shown here is derived from an EMBL/GenBank/DDBJ whole genome shotgun (WGS) entry which is preliminary data.</text>
</comment>
<feature type="chain" id="PRO_5043408604" evidence="4">
    <location>
        <begin position="24"/>
        <end position="390"/>
    </location>
</feature>
<dbReference type="Proteomes" id="UP001196873">
    <property type="component" value="Unassembled WGS sequence"/>
</dbReference>
<evidence type="ECO:0000256" key="1">
    <source>
        <dbReference type="ARBA" id="ARBA00022748"/>
    </source>
</evidence>
<evidence type="ECO:0000256" key="3">
    <source>
        <dbReference type="ARBA" id="ARBA00023284"/>
    </source>
</evidence>
<evidence type="ECO:0000256" key="2">
    <source>
        <dbReference type="ARBA" id="ARBA00023157"/>
    </source>
</evidence>
<dbReference type="PROSITE" id="PS51257">
    <property type="entry name" value="PROKAR_LIPOPROTEIN"/>
    <property type="match status" value="1"/>
</dbReference>
<evidence type="ECO:0000259" key="5">
    <source>
        <dbReference type="Pfam" id="PF13905"/>
    </source>
</evidence>
<feature type="domain" description="DUF4369" evidence="6">
    <location>
        <begin position="27"/>
        <end position="117"/>
    </location>
</feature>
<dbReference type="InterPro" id="IPR050553">
    <property type="entry name" value="Thioredoxin_ResA/DsbE_sf"/>
</dbReference>
<dbReference type="Pfam" id="PF13905">
    <property type="entry name" value="Thioredoxin_8"/>
    <property type="match status" value="1"/>
</dbReference>
<dbReference type="Pfam" id="PF14289">
    <property type="entry name" value="DUF4369"/>
    <property type="match status" value="1"/>
</dbReference>
<dbReference type="GO" id="GO:0017004">
    <property type="term" value="P:cytochrome complex assembly"/>
    <property type="evidence" value="ECO:0007669"/>
    <property type="project" value="UniProtKB-KW"/>
</dbReference>
<evidence type="ECO:0000313" key="7">
    <source>
        <dbReference type="EMBL" id="MBW4866281.1"/>
    </source>
</evidence>
<gene>
    <name evidence="7" type="ORF">KZY68_09745</name>
</gene>
<keyword evidence="3" id="KW-0676">Redox-active center</keyword>
<keyword evidence="4" id="KW-0732">Signal</keyword>
<dbReference type="InterPro" id="IPR012336">
    <property type="entry name" value="Thioredoxin-like_fold"/>
</dbReference>
<evidence type="ECO:0000259" key="6">
    <source>
        <dbReference type="Pfam" id="PF14289"/>
    </source>
</evidence>
<accession>A0AAW4NT81</accession>